<dbReference type="GO" id="GO:0015768">
    <property type="term" value="P:maltose transport"/>
    <property type="evidence" value="ECO:0007669"/>
    <property type="project" value="TreeGrafter"/>
</dbReference>
<dbReference type="EMBL" id="PUUG01000052">
    <property type="protein sequence ID" value="PQP79496.1"/>
    <property type="molecule type" value="Genomic_DNA"/>
</dbReference>
<keyword evidence="5" id="KW-1185">Reference proteome</keyword>
<evidence type="ECO:0000256" key="3">
    <source>
        <dbReference type="ARBA" id="ARBA00022729"/>
    </source>
</evidence>
<dbReference type="SUPFAM" id="SSF53850">
    <property type="entry name" value="Periplasmic binding protein-like II"/>
    <property type="match status" value="1"/>
</dbReference>
<dbReference type="PANTHER" id="PTHR30061">
    <property type="entry name" value="MALTOSE-BINDING PERIPLASMIC PROTEIN"/>
    <property type="match status" value="1"/>
</dbReference>
<protein>
    <submittedName>
        <fullName evidence="4">Uncharacterized protein</fullName>
    </submittedName>
</protein>
<accession>A0A2S8NU05</accession>
<evidence type="ECO:0000256" key="1">
    <source>
        <dbReference type="ARBA" id="ARBA00008520"/>
    </source>
</evidence>
<organism evidence="4 5">
    <name type="scientific">Candidatus Phytoplasma phoenicium</name>
    <dbReference type="NCBI Taxonomy" id="198422"/>
    <lineage>
        <taxon>Bacteria</taxon>
        <taxon>Bacillati</taxon>
        <taxon>Mycoplasmatota</taxon>
        <taxon>Mollicutes</taxon>
        <taxon>Acholeplasmatales</taxon>
        <taxon>Acholeplasmataceae</taxon>
        <taxon>Candidatus Phytoplasma</taxon>
        <taxon>16SrIX (Pigeon pea witches'-broom group)</taxon>
    </lineage>
</organism>
<dbReference type="Proteomes" id="UP000238672">
    <property type="component" value="Unassembled WGS sequence"/>
</dbReference>
<evidence type="ECO:0000256" key="2">
    <source>
        <dbReference type="ARBA" id="ARBA00022448"/>
    </source>
</evidence>
<evidence type="ECO:0000313" key="5">
    <source>
        <dbReference type="Proteomes" id="UP000238672"/>
    </source>
</evidence>
<comment type="caution">
    <text evidence="4">The sequence shown here is derived from an EMBL/GenBank/DDBJ whole genome shotgun (WGS) entry which is preliminary data.</text>
</comment>
<evidence type="ECO:0000313" key="4">
    <source>
        <dbReference type="EMBL" id="PQP79496.1"/>
    </source>
</evidence>
<name>A0A2S8NU05_9MOLU</name>
<keyword evidence="3" id="KW-0732">Signal</keyword>
<dbReference type="GO" id="GO:1901982">
    <property type="term" value="F:maltose binding"/>
    <property type="evidence" value="ECO:0007669"/>
    <property type="project" value="TreeGrafter"/>
</dbReference>
<proteinExistence type="inferred from homology"/>
<dbReference type="InterPro" id="IPR006059">
    <property type="entry name" value="SBP"/>
</dbReference>
<reference evidence="4 5" key="1">
    <citation type="submission" date="2018-02" db="EMBL/GenBank/DDBJ databases">
        <title>Metagenomics reveals mixed infection of spiroplasma and phytoplasma in chicory.</title>
        <authorList>
            <person name="Polano C."/>
            <person name="Moruzzi S."/>
            <person name="Ermacora P."/>
            <person name="Ferrini F."/>
            <person name="Martini M."/>
            <person name="Firrao G."/>
        </authorList>
    </citation>
    <scope>NUCLEOTIDE SEQUENCE [LARGE SCALE GENOMIC DNA]</scope>
    <source>
        <strain evidence="4 5">ChiP</strain>
    </source>
</reference>
<sequence>LFFILFIFILILNYFKPQNNVQDCRPTYDKVKKWFEEHQTEAKQEEYFKQNTENKINIVFWHNLYPEEEEALKGIIEKFEKQYPRIKVIATHKGNWFQIIRSVANALPVNKQPHLVVSYPDYIEFYSKSHKVVPLNEFFIEKDEVFKKEKDQIFTYFLPPDGTEKNYLPFLKTTEVIFYNKDLLKKIYSEELRDLIGKDGSITKEIITWEDLKRICKTLKKFNQKDDFIPIIVESENNLINYNYRYKYLNEHGKEFPTTKEEAQELLQKHEPLSETIKYFKNFYDEKFLTTPILNKENKDVKDLFAKQKSCIFISSTRRTNNFFNLEFELGLHQSPIFDVEVKDEFKDEFKGFNLVQGSNINLFYSPIEDEMIASWMFLKHLITKDTYKKLFDEKSGLCIVRKDLKTLLKEQQKQQKNKPSQKENKGKEFVKFKFLEFALEQKAFFTTPVFEDVCILRDLFRDLFIKILTLEVKREELNEQIDYLFQETYKRFATI</sequence>
<feature type="non-terminal residue" evidence="4">
    <location>
        <position position="1"/>
    </location>
</feature>
<dbReference type="GO" id="GO:0055052">
    <property type="term" value="C:ATP-binding cassette (ABC) transporter complex, substrate-binding subunit-containing"/>
    <property type="evidence" value="ECO:0007669"/>
    <property type="project" value="TreeGrafter"/>
</dbReference>
<keyword evidence="2" id="KW-0813">Transport</keyword>
<dbReference type="PANTHER" id="PTHR30061:SF50">
    <property type="entry name" value="MALTOSE_MALTODEXTRIN-BINDING PERIPLASMIC PROTEIN"/>
    <property type="match status" value="1"/>
</dbReference>
<dbReference type="GO" id="GO:0042956">
    <property type="term" value="P:maltodextrin transmembrane transport"/>
    <property type="evidence" value="ECO:0007669"/>
    <property type="project" value="TreeGrafter"/>
</dbReference>
<comment type="similarity">
    <text evidence="1">Belongs to the bacterial solute-binding protein 1 family.</text>
</comment>
<dbReference type="Pfam" id="PF13416">
    <property type="entry name" value="SBP_bac_8"/>
    <property type="match status" value="1"/>
</dbReference>
<gene>
    <name evidence="4" type="ORF">C6B37_01780</name>
</gene>
<dbReference type="Gene3D" id="3.40.190.10">
    <property type="entry name" value="Periplasmic binding protein-like II"/>
    <property type="match status" value="1"/>
</dbReference>
<dbReference type="AlphaFoldDB" id="A0A2S8NU05"/>